<organism evidence="5 6">
    <name type="scientific">Nocardioides plantarum</name>
    <dbReference type="NCBI Taxonomy" id="29299"/>
    <lineage>
        <taxon>Bacteria</taxon>
        <taxon>Bacillati</taxon>
        <taxon>Actinomycetota</taxon>
        <taxon>Actinomycetes</taxon>
        <taxon>Propionibacteriales</taxon>
        <taxon>Nocardioidaceae</taxon>
        <taxon>Nocardioides</taxon>
    </lineage>
</organism>
<feature type="region of interest" description="Disordered" evidence="2">
    <location>
        <begin position="237"/>
        <end position="266"/>
    </location>
</feature>
<name>A0ABV5KEL1_9ACTN</name>
<keyword evidence="3" id="KW-0732">Signal</keyword>
<proteinExistence type="inferred from homology"/>
<reference evidence="5 6" key="1">
    <citation type="submission" date="2024-09" db="EMBL/GenBank/DDBJ databases">
        <authorList>
            <person name="Sun Q."/>
            <person name="Mori K."/>
        </authorList>
    </citation>
    <scope>NUCLEOTIDE SEQUENCE [LARGE SCALE GENOMIC DNA]</scope>
    <source>
        <strain evidence="5 6">JCM 9626</strain>
    </source>
</reference>
<evidence type="ECO:0000259" key="4">
    <source>
        <dbReference type="PROSITE" id="PS51127"/>
    </source>
</evidence>
<feature type="domain" description="Big-1" evidence="4">
    <location>
        <begin position="548"/>
        <end position="648"/>
    </location>
</feature>
<evidence type="ECO:0000313" key="5">
    <source>
        <dbReference type="EMBL" id="MFB9314094.1"/>
    </source>
</evidence>
<keyword evidence="6" id="KW-1185">Reference proteome</keyword>
<dbReference type="InterPro" id="IPR013783">
    <property type="entry name" value="Ig-like_fold"/>
</dbReference>
<evidence type="ECO:0000256" key="3">
    <source>
        <dbReference type="SAM" id="SignalP"/>
    </source>
</evidence>
<evidence type="ECO:0000256" key="1">
    <source>
        <dbReference type="ARBA" id="ARBA00010116"/>
    </source>
</evidence>
<evidence type="ECO:0000256" key="2">
    <source>
        <dbReference type="SAM" id="MobiDB-lite"/>
    </source>
</evidence>
<comment type="caution">
    <text evidence="5">The sequence shown here is derived from an EMBL/GenBank/DDBJ whole genome shotgun (WGS) entry which is preliminary data.</text>
</comment>
<dbReference type="InterPro" id="IPR003344">
    <property type="entry name" value="Big_1_dom"/>
</dbReference>
<dbReference type="EMBL" id="JBHMDG010000016">
    <property type="protein sequence ID" value="MFB9314094.1"/>
    <property type="molecule type" value="Genomic_DNA"/>
</dbReference>
<protein>
    <submittedName>
        <fullName evidence="5">Ig-like domain-containing protein</fullName>
    </submittedName>
</protein>
<dbReference type="InterPro" id="IPR008964">
    <property type="entry name" value="Invasin/intimin_cell_adhesion"/>
</dbReference>
<evidence type="ECO:0000313" key="6">
    <source>
        <dbReference type="Proteomes" id="UP001589750"/>
    </source>
</evidence>
<dbReference type="Gene3D" id="2.60.40.10">
    <property type="entry name" value="Immunoglobulins"/>
    <property type="match status" value="1"/>
</dbReference>
<dbReference type="SUPFAM" id="SSF49373">
    <property type="entry name" value="Invasin/intimin cell-adhesion fragments"/>
    <property type="match status" value="1"/>
</dbReference>
<gene>
    <name evidence="5" type="ORF">ACFFRI_13650</name>
</gene>
<feature type="signal peptide" evidence="3">
    <location>
        <begin position="1"/>
        <end position="32"/>
    </location>
</feature>
<sequence length="743" mass="76322">MKLHGTTRGLTLALTATLAVSTVPLLTSSASAAPGRLSLVGTSDDGSAFDLDEYDADDVTVQLTDSTAGPVDADDAQDLLYHWSVRPFDTTARTLRLPTTGEDVQATDVAGEFVVPLPTGQPSGTYYLVGSLGPDSAGTGAIAARRLLTLKVGQASIDLADESPLRLDAGSSAPVAGTLALEDGTGLPGRLVDLALTRGTAGTDPAADAGFVPVPAGPVTDTTQVTTDTAGVFTTELSDPAEDGQGTELGGSIQADTAATPDIGDADASASLDVDVVSLQPPTDTALVVGTLADSRPGRSVASQARATAPDDTFDRNPLLEGVQGDLDTDRDPIEGQVYTLSVDHGFFTTGDEEVPSVVGAAAGNLVDLGETVTGLTDADGRVDFAVGIERDTDFDDDGAATATVTATAGDLTATGSAAWSTADPLNGQVDIALSPRAEQDAAVDPTLAGNRTYYEVFTRDQFGNPVDGESVDLTYAGDLDDFDYSDDSVVSDLDTSGDVWVVSFEAGAIDVTGSWNTPAYTYDDTTGGASTKASSDVKGTTTSSFYELDFARSTFSIRSTPTDVIEVGNTVTQTVRAIDQEGNPIAGYRVQFFRYGPQGTGGGPASRTTNSRGEASYTFIGTKLGNARISATVSDGVRSRTLTNTVVFGAAVRAVLTAATGSGSSYDVVALKAPSAASGARVTLYRVVRGERRAVTVRTLDTSGRASFKVKDPNARGTATYVASVRSTPRSVADLSNTVSTK</sequence>
<dbReference type="SMART" id="SM00634">
    <property type="entry name" value="BID_1"/>
    <property type="match status" value="1"/>
</dbReference>
<feature type="region of interest" description="Disordered" evidence="2">
    <location>
        <begin position="295"/>
        <end position="331"/>
    </location>
</feature>
<dbReference type="Proteomes" id="UP001589750">
    <property type="component" value="Unassembled WGS sequence"/>
</dbReference>
<comment type="similarity">
    <text evidence="1">Belongs to the intimin/invasin family.</text>
</comment>
<dbReference type="PROSITE" id="PS51127">
    <property type="entry name" value="BIG1"/>
    <property type="match status" value="1"/>
</dbReference>
<accession>A0ABV5KEL1</accession>
<feature type="chain" id="PRO_5046830091" evidence="3">
    <location>
        <begin position="33"/>
        <end position="743"/>
    </location>
</feature>
<dbReference type="Pfam" id="PF02369">
    <property type="entry name" value="Big_1"/>
    <property type="match status" value="1"/>
</dbReference>
<dbReference type="RefSeq" id="WP_140010266.1">
    <property type="nucleotide sequence ID" value="NZ_JBHMDG010000016.1"/>
</dbReference>